<dbReference type="AlphaFoldDB" id="A0A872ZYU8"/>
<accession>A0A872ZYU8</accession>
<dbReference type="GeneID" id="63645131"/>
<feature type="transmembrane region" description="Helical" evidence="1">
    <location>
        <begin position="6"/>
        <end position="26"/>
    </location>
</feature>
<keyword evidence="1" id="KW-0472">Membrane</keyword>
<name>A0A872ZYU8_9MAXI</name>
<keyword evidence="1" id="KW-0812">Transmembrane</keyword>
<protein>
    <submittedName>
        <fullName evidence="2">ATP synthase F0 subunit 8</fullName>
    </submittedName>
</protein>
<evidence type="ECO:0000256" key="1">
    <source>
        <dbReference type="SAM" id="Phobius"/>
    </source>
</evidence>
<evidence type="ECO:0000313" key="2">
    <source>
        <dbReference type="EMBL" id="QOY46106.1"/>
    </source>
</evidence>
<keyword evidence="1" id="KW-1133">Transmembrane helix</keyword>
<gene>
    <name evidence="2" type="primary">atp8</name>
</gene>
<keyword evidence="2" id="KW-0496">Mitochondrion</keyword>
<dbReference type="RefSeq" id="YP_010039696.1">
    <property type="nucleotide sequence ID" value="NC_054173.1"/>
</dbReference>
<reference evidence="2" key="1">
    <citation type="submission" date="2020-10" db="EMBL/GenBank/DDBJ databases">
        <title>Complete mitochondrial genome of Sinergasilus undulates (Copepoda: Poecilostomatoida).</title>
        <authorList>
            <person name="Hua C."/>
        </authorList>
    </citation>
    <scope>NUCLEOTIDE SEQUENCE</scope>
</reference>
<organism evidence="2">
    <name type="scientific">Sinergasilus undulatus</name>
    <dbReference type="NCBI Taxonomy" id="232572"/>
    <lineage>
        <taxon>Eukaryota</taxon>
        <taxon>Metazoa</taxon>
        <taxon>Ecdysozoa</taxon>
        <taxon>Arthropoda</taxon>
        <taxon>Crustacea</taxon>
        <taxon>Multicrustacea</taxon>
        <taxon>Hexanauplia</taxon>
        <taxon>Copepoda</taxon>
        <taxon>Poecilostomatoida</taxon>
        <taxon>Ergasilidae</taxon>
        <taxon>Sinergasilus</taxon>
    </lineage>
</organism>
<dbReference type="EMBL" id="MW080644">
    <property type="protein sequence ID" value="QOY46106.1"/>
    <property type="molecule type" value="Genomic_DNA"/>
</dbReference>
<geneLocation type="mitochondrion" evidence="2"/>
<sequence length="27" mass="3368">MSPMNWLLLSVYFLSMFILTFVKMYYE</sequence>
<proteinExistence type="predicted"/>